<dbReference type="AlphaFoldDB" id="B1V8R5"/>
<dbReference type="EMBL" id="AM422018">
    <property type="protein sequence ID" value="CAM11393.1"/>
    <property type="molecule type" value="Genomic_DNA"/>
</dbReference>
<sequence length="163" mass="19365">MIMKLKRCKNIYIFALANYLIQNMEVNHWKLQKLLYYAHAKHLVDFKESLAAAQVEAWEKGPIFRTLFDKLKDHDSKEIITNPIPCSMRGQQLNASRLQVLNFVMEKYGWVDSKELMRQAINKLPCQQYYESPLPGYFPKVCVIPDIAIYQYFKKPENWHEFS</sequence>
<proteinExistence type="predicted"/>
<organism evidence="2 3">
    <name type="scientific">Phytoplasma australiense</name>
    <dbReference type="NCBI Taxonomy" id="59748"/>
    <lineage>
        <taxon>Bacteria</taxon>
        <taxon>Bacillati</taxon>
        <taxon>Mycoplasmatota</taxon>
        <taxon>Mollicutes</taxon>
        <taxon>Acholeplasmatales</taxon>
        <taxon>Acholeplasmataceae</taxon>
        <taxon>Candidatus Phytoplasma</taxon>
        <taxon>16SrXII (Stolbur group)</taxon>
    </lineage>
</organism>
<evidence type="ECO:0000259" key="1">
    <source>
        <dbReference type="Pfam" id="PF13274"/>
    </source>
</evidence>
<reference evidence="2 3" key="1">
    <citation type="journal article" date="2008" name="J. Bacteriol.">
        <title>Comparative genome analysis of 'Candidatus Phytoplasma australiense' (subgroup tuf-Australia I; rp-A) and 'Ca. Phytoplasma asteris' strains OY-M and AY-WB.</title>
        <authorList>
            <person name="Tran-Nguyen L.T."/>
            <person name="Kube M."/>
            <person name="Schneider B."/>
            <person name="Reinhardt R."/>
            <person name="Gibb K.S."/>
        </authorList>
    </citation>
    <scope>NUCLEOTIDE SEQUENCE [LARGE SCALE GENOMIC DNA]</scope>
</reference>
<gene>
    <name evidence="2" type="primary">gepA</name>
    <name evidence="2" type="ordered locus">PA0058</name>
</gene>
<dbReference type="STRING" id="59748.PA0058"/>
<dbReference type="InterPro" id="IPR025272">
    <property type="entry name" value="SocA_Panacea"/>
</dbReference>
<dbReference type="eggNOG" id="COG3600">
    <property type="taxonomic scope" value="Bacteria"/>
</dbReference>
<dbReference type="KEGG" id="pal:PA0058"/>
<feature type="domain" description="Antitoxin SocA-like Panacea" evidence="1">
    <location>
        <begin position="31"/>
        <end position="118"/>
    </location>
</feature>
<dbReference type="Pfam" id="PF13274">
    <property type="entry name" value="SocA_Panacea"/>
    <property type="match status" value="1"/>
</dbReference>
<protein>
    <submittedName>
        <fullName evidence="2">Uncharacterized phage-associated protein</fullName>
    </submittedName>
</protein>
<accession>B1V8R5</accession>
<evidence type="ECO:0000313" key="2">
    <source>
        <dbReference type="EMBL" id="CAM11393.1"/>
    </source>
</evidence>
<name>B1V8R5_PHYAS</name>
<evidence type="ECO:0000313" key="3">
    <source>
        <dbReference type="Proteomes" id="UP000008323"/>
    </source>
</evidence>
<dbReference type="Proteomes" id="UP000008323">
    <property type="component" value="Chromosome"/>
</dbReference>